<keyword evidence="4" id="KW-0175">Coiled coil</keyword>
<dbReference type="Proteomes" id="UP001420932">
    <property type="component" value="Unassembled WGS sequence"/>
</dbReference>
<comment type="subcellular location">
    <subcellularLocation>
        <location evidence="1">Nucleus</location>
    </subcellularLocation>
</comment>
<feature type="region of interest" description="Disordered" evidence="5">
    <location>
        <begin position="542"/>
        <end position="587"/>
    </location>
</feature>
<dbReference type="InterPro" id="IPR029000">
    <property type="entry name" value="Cyclophilin-like_dom_sf"/>
</dbReference>
<feature type="region of interest" description="Disordered" evidence="5">
    <location>
        <begin position="180"/>
        <end position="199"/>
    </location>
</feature>
<sequence length="623" mass="70071">MSSIYVLEPPTRGKVIVTTSYGPLDIELWPKEAPKAVRNFVQLCLEGYYDKTIFHRVIKSFLVQGGDPTGTGSGGESIYGAVFADEFHSRLRFKHRGLVACANAGSPHSNGSQFFITLDRCDGLDKKHTIFGKVTGESVFNLLRLGEIETDKNDRPVDPPPRILSVEVLWNPFDDIVPRQAAARSRSQSTTDSEAKDQKRKAVKKLNLLSFGEEAEEEEKELAAVKEKIKSSHDVLDDPRLLKVDDINKESNSAEAMKTRALQLSVRETLSSKKEESQKEENIDSSGFHDLDDEDEAQFDTRMRLQILKKRKELGDLPIKKKQHKEFKPKAAAWDLTAKLVLVCCLLGLLSVCSKDIKFYFAFCLTPSEMKPEPRKLSSVKDHNVLVPPFNVFRVDSDDDADDGPKVERLSLKKKGLGSEARAELMAKADPDLQLMNHDEKVRQLHKQKKRTLQGRQDEEEIERGQVSSQIHLHQLPDPFSTSAVVASYSPTSSGFPRSVASQEQDGRIGRQPWRRRMMQAKKDLLDLLCVLAKLEKFKKSLSTKATTSNDGSGDGKDEDVSGWTVTQLKFAPESSKGGMTRNEDPNEYVVVDPLLEKGKEKFNKMQAKLKRRDREWAGKSLT</sequence>
<name>A0AAP0HVR8_9MAGN</name>
<dbReference type="GO" id="GO:0071013">
    <property type="term" value="C:catalytic step 2 spliceosome"/>
    <property type="evidence" value="ECO:0007669"/>
    <property type="project" value="TreeGrafter"/>
</dbReference>
<dbReference type="EMBL" id="JBBNAF010000011">
    <property type="protein sequence ID" value="KAK9099402.1"/>
    <property type="molecule type" value="Genomic_DNA"/>
</dbReference>
<accession>A0AAP0HVR8</accession>
<organism evidence="7 8">
    <name type="scientific">Stephania yunnanensis</name>
    <dbReference type="NCBI Taxonomy" id="152371"/>
    <lineage>
        <taxon>Eukaryota</taxon>
        <taxon>Viridiplantae</taxon>
        <taxon>Streptophyta</taxon>
        <taxon>Embryophyta</taxon>
        <taxon>Tracheophyta</taxon>
        <taxon>Spermatophyta</taxon>
        <taxon>Magnoliopsida</taxon>
        <taxon>Ranunculales</taxon>
        <taxon>Menispermaceae</taxon>
        <taxon>Menispermoideae</taxon>
        <taxon>Cissampelideae</taxon>
        <taxon>Stephania</taxon>
    </lineage>
</organism>
<feature type="region of interest" description="Disordered" evidence="5">
    <location>
        <begin position="269"/>
        <end position="292"/>
    </location>
</feature>
<dbReference type="FunFam" id="2.40.100.10:FF:000007">
    <property type="entry name" value="Peptidyl-prolyl cis-trans isomerase CWC27 homolog"/>
    <property type="match status" value="1"/>
</dbReference>
<dbReference type="CDD" id="cd01925">
    <property type="entry name" value="cyclophilin_CeCYP16-like"/>
    <property type="match status" value="1"/>
</dbReference>
<evidence type="ECO:0000259" key="6">
    <source>
        <dbReference type="PROSITE" id="PS50072"/>
    </source>
</evidence>
<comment type="caution">
    <text evidence="7">The sequence shown here is derived from an EMBL/GenBank/DDBJ whole genome shotgun (WGS) entry which is preliminary data.</text>
</comment>
<keyword evidence="3" id="KW-0539">Nucleus</keyword>
<keyword evidence="8" id="KW-1185">Reference proteome</keyword>
<dbReference type="InterPro" id="IPR002130">
    <property type="entry name" value="Cyclophilin-type_PPIase_dom"/>
</dbReference>
<dbReference type="Pfam" id="PF00160">
    <property type="entry name" value="Pro_isomerase"/>
    <property type="match status" value="1"/>
</dbReference>
<dbReference type="AlphaFoldDB" id="A0AAP0HVR8"/>
<feature type="domain" description="PPIase cyclophilin-type" evidence="6">
    <location>
        <begin position="22"/>
        <end position="159"/>
    </location>
</feature>
<dbReference type="GO" id="GO:0003755">
    <property type="term" value="F:peptidyl-prolyl cis-trans isomerase activity"/>
    <property type="evidence" value="ECO:0007669"/>
    <property type="project" value="InterPro"/>
</dbReference>
<evidence type="ECO:0000313" key="7">
    <source>
        <dbReference type="EMBL" id="KAK9099402.1"/>
    </source>
</evidence>
<dbReference type="InterPro" id="IPR020892">
    <property type="entry name" value="Cyclophilin-type_PPIase_CS"/>
</dbReference>
<feature type="coiled-coil region" evidence="4">
    <location>
        <begin position="208"/>
        <end position="235"/>
    </location>
</feature>
<dbReference type="SUPFAM" id="SSF50891">
    <property type="entry name" value="Cyclophilin-like"/>
    <property type="match status" value="1"/>
</dbReference>
<feature type="compositionally biased region" description="Basic and acidic residues" evidence="5">
    <location>
        <begin position="270"/>
        <end position="290"/>
    </location>
</feature>
<dbReference type="PROSITE" id="PS00170">
    <property type="entry name" value="CSA_PPIASE_1"/>
    <property type="match status" value="1"/>
</dbReference>
<keyword evidence="2" id="KW-0143">Chaperone</keyword>
<evidence type="ECO:0000256" key="2">
    <source>
        <dbReference type="ARBA" id="ARBA00023186"/>
    </source>
</evidence>
<evidence type="ECO:0000256" key="5">
    <source>
        <dbReference type="SAM" id="MobiDB-lite"/>
    </source>
</evidence>
<evidence type="ECO:0000256" key="1">
    <source>
        <dbReference type="ARBA" id="ARBA00004123"/>
    </source>
</evidence>
<dbReference type="GO" id="GO:0006457">
    <property type="term" value="P:protein folding"/>
    <property type="evidence" value="ECO:0007669"/>
    <property type="project" value="InterPro"/>
</dbReference>
<dbReference type="Gene3D" id="2.40.100.10">
    <property type="entry name" value="Cyclophilin-like"/>
    <property type="match status" value="1"/>
</dbReference>
<gene>
    <name evidence="7" type="ORF">Syun_026447</name>
</gene>
<evidence type="ECO:0000313" key="8">
    <source>
        <dbReference type="Proteomes" id="UP001420932"/>
    </source>
</evidence>
<evidence type="ECO:0000256" key="4">
    <source>
        <dbReference type="SAM" id="Coils"/>
    </source>
</evidence>
<protein>
    <recommendedName>
        <fullName evidence="6">PPIase cyclophilin-type domain-containing protein</fullName>
    </recommendedName>
</protein>
<proteinExistence type="predicted"/>
<dbReference type="PRINTS" id="PR00153">
    <property type="entry name" value="CSAPPISMRASE"/>
</dbReference>
<dbReference type="PANTHER" id="PTHR45625:SF6">
    <property type="entry name" value="SPLICEOSOME-ASSOCIATED PROTEIN CWC27 HOMOLOG"/>
    <property type="match status" value="1"/>
</dbReference>
<dbReference type="PANTHER" id="PTHR45625">
    <property type="entry name" value="PEPTIDYL-PROLYL CIS-TRANS ISOMERASE-RELATED"/>
    <property type="match status" value="1"/>
</dbReference>
<feature type="region of interest" description="Disordered" evidence="5">
    <location>
        <begin position="446"/>
        <end position="469"/>
    </location>
</feature>
<dbReference type="InterPro" id="IPR044666">
    <property type="entry name" value="Cyclophilin_A-like"/>
</dbReference>
<reference evidence="7 8" key="1">
    <citation type="submission" date="2024-01" db="EMBL/GenBank/DDBJ databases">
        <title>Genome assemblies of Stephania.</title>
        <authorList>
            <person name="Yang L."/>
        </authorList>
    </citation>
    <scope>NUCLEOTIDE SEQUENCE [LARGE SCALE GENOMIC DNA]</scope>
    <source>
        <strain evidence="7">YNDBR</strain>
        <tissue evidence="7">Leaf</tissue>
    </source>
</reference>
<evidence type="ECO:0000256" key="3">
    <source>
        <dbReference type="ARBA" id="ARBA00023242"/>
    </source>
</evidence>
<dbReference type="PROSITE" id="PS50072">
    <property type="entry name" value="CSA_PPIASE_2"/>
    <property type="match status" value="1"/>
</dbReference>
<feature type="compositionally biased region" description="Polar residues" evidence="5">
    <location>
        <begin position="542"/>
        <end position="552"/>
    </location>
</feature>